<accession>A0A073HYZ4</accession>
<keyword evidence="4" id="KW-0949">S-adenosyl-L-methionine</keyword>
<dbReference type="SUPFAM" id="SSF53335">
    <property type="entry name" value="S-adenosyl-L-methionine-dependent methyltransferases"/>
    <property type="match status" value="1"/>
</dbReference>
<evidence type="ECO:0000313" key="7">
    <source>
        <dbReference type="EMBL" id="KEJ82436.1"/>
    </source>
</evidence>
<evidence type="ECO:0000313" key="8">
    <source>
        <dbReference type="Proteomes" id="UP000053232"/>
    </source>
</evidence>
<dbReference type="Gene3D" id="3.40.50.150">
    <property type="entry name" value="Vaccinia Virus protein VP39"/>
    <property type="match status" value="1"/>
</dbReference>
<evidence type="ECO:0000256" key="3">
    <source>
        <dbReference type="ARBA" id="ARBA00022679"/>
    </source>
</evidence>
<dbReference type="PANTHER" id="PTHR12829:SF7">
    <property type="entry name" value="N6-ADENOSINE-METHYLTRANSFERASE CATALYTIC SUBUNIT"/>
    <property type="match status" value="1"/>
</dbReference>
<comment type="similarity">
    <text evidence="6">Belongs to the MT-A70-like family.</text>
</comment>
<dbReference type="GO" id="GO:0003676">
    <property type="term" value="F:nucleic acid binding"/>
    <property type="evidence" value="ECO:0007669"/>
    <property type="project" value="InterPro"/>
</dbReference>
<dbReference type="GO" id="GO:0036396">
    <property type="term" value="C:RNA N6-methyladenosine methyltransferase complex"/>
    <property type="evidence" value="ECO:0007669"/>
    <property type="project" value="TreeGrafter"/>
</dbReference>
<dbReference type="PROSITE" id="PS51143">
    <property type="entry name" value="MT_A70"/>
    <property type="match status" value="1"/>
</dbReference>
<dbReference type="Pfam" id="PF05063">
    <property type="entry name" value="MT-A70"/>
    <property type="match status" value="1"/>
</dbReference>
<organism evidence="7 8">
    <name type="scientific">Oxytricha trifallax</name>
    <dbReference type="NCBI Taxonomy" id="1172189"/>
    <lineage>
        <taxon>Eukaryota</taxon>
        <taxon>Sar</taxon>
        <taxon>Alveolata</taxon>
        <taxon>Ciliophora</taxon>
        <taxon>Intramacronucleata</taxon>
        <taxon>Spirotrichea</taxon>
        <taxon>Stichotrichia</taxon>
        <taxon>Sporadotrichida</taxon>
        <taxon>Oxytrichidae</taxon>
        <taxon>Oxytrichinae</taxon>
        <taxon>Oxytricha</taxon>
    </lineage>
</organism>
<dbReference type="InterPro" id="IPR029063">
    <property type="entry name" value="SAM-dependent_MTases_sf"/>
</dbReference>
<gene>
    <name evidence="7" type="ORF">OXYTRIMIC_041</name>
</gene>
<keyword evidence="8" id="KW-1185">Reference proteome</keyword>
<dbReference type="PROSITE" id="PS00092">
    <property type="entry name" value="N6_MTASE"/>
    <property type="match status" value="1"/>
</dbReference>
<keyword evidence="3" id="KW-0808">Transferase</keyword>
<sequence length="280" mass="33273">MNCDLTEQKEENIKILQSQQKLIDESKILILQSNKTGNSKIKNSINPQQYDQQYQSCDFIVQQYEWGTKRFNNKQAQYQGNINNILLWNALIFYAIILNNNQKFLVIVIDPPWKRTGCKFNYLTQSNKFVFDSIPFDQLQDDGYVFLWVTNTQMEEAIQLMNSKGYQKCDILVWIKLNDDKTLYNNIGYYLRHIAEFCIIFRKKGQFNQLKQRTVLHFHSNILIEKAKKSCQKPESFYKLVEDMVPDHKYLDVFARECNQRDKQFSVGDQSISMPPELRR</sequence>
<evidence type="ECO:0000256" key="6">
    <source>
        <dbReference type="PROSITE-ProRule" id="PRU00489"/>
    </source>
</evidence>
<evidence type="ECO:0000256" key="5">
    <source>
        <dbReference type="ARBA" id="ARBA00048957"/>
    </source>
</evidence>
<keyword evidence="2" id="KW-0489">Methyltransferase</keyword>
<reference evidence="8" key="1">
    <citation type="journal article" date="2014" name="Cell">
        <title>The Architecture of a Scrambled Genome Reveals Massive Levels of Genomic Rearrangement during Development.</title>
        <authorList>
            <person name="Chen X."/>
            <person name="Bracht J.R."/>
            <person name="Goldman A.D."/>
            <person name="Dolzhenko E."/>
            <person name="Clay D.M."/>
            <person name="Swart E.C."/>
            <person name="Perlman D.H."/>
            <person name="Doak T.G."/>
            <person name="Stuart A."/>
            <person name="Amemiya C.T."/>
            <person name="Sebra R.P."/>
            <person name="Landweber L.F."/>
        </authorList>
    </citation>
    <scope>NUCLEOTIDE SEQUENCE [LARGE SCALE GENOMIC DNA]</scope>
    <source>
        <strain evidence="8">JRB310</strain>
    </source>
</reference>
<evidence type="ECO:0000256" key="2">
    <source>
        <dbReference type="ARBA" id="ARBA00022603"/>
    </source>
</evidence>
<name>A0A073HYZ4_9SPIT</name>
<proteinExistence type="inferred from homology"/>
<comment type="catalytic activity">
    <reaction evidence="5">
        <text>an adenosine in mRNA + S-adenosyl-L-methionine = an N(6)-methyladenosine in mRNA + S-adenosyl-L-homocysteine + H(+)</text>
        <dbReference type="Rhea" id="RHEA:55584"/>
        <dbReference type="Rhea" id="RHEA-COMP:12414"/>
        <dbReference type="Rhea" id="RHEA-COMP:12417"/>
        <dbReference type="ChEBI" id="CHEBI:15378"/>
        <dbReference type="ChEBI" id="CHEBI:57856"/>
        <dbReference type="ChEBI" id="CHEBI:59789"/>
        <dbReference type="ChEBI" id="CHEBI:74411"/>
        <dbReference type="ChEBI" id="CHEBI:74449"/>
        <dbReference type="EC" id="2.1.1.348"/>
    </reaction>
</comment>
<protein>
    <recommendedName>
        <fullName evidence="1">mRNA m(6)A methyltransferase</fullName>
        <ecNumber evidence="1">2.1.1.348</ecNumber>
    </recommendedName>
</protein>
<evidence type="ECO:0000256" key="1">
    <source>
        <dbReference type="ARBA" id="ARBA00012160"/>
    </source>
</evidence>
<dbReference type="PANTHER" id="PTHR12829">
    <property type="entry name" value="N6-ADENOSINE-METHYLTRANSFERASE"/>
    <property type="match status" value="1"/>
</dbReference>
<comment type="caution">
    <text evidence="7">The sequence shown here is derived from an EMBL/GenBank/DDBJ whole genome shotgun (WGS) entry which is preliminary data.</text>
</comment>
<dbReference type="InterPro" id="IPR007757">
    <property type="entry name" value="MT-A70-like"/>
</dbReference>
<dbReference type="GO" id="GO:0032259">
    <property type="term" value="P:methylation"/>
    <property type="evidence" value="ECO:0007669"/>
    <property type="project" value="UniProtKB-KW"/>
</dbReference>
<dbReference type="GO" id="GO:0005634">
    <property type="term" value="C:nucleus"/>
    <property type="evidence" value="ECO:0007669"/>
    <property type="project" value="TreeGrafter"/>
</dbReference>
<evidence type="ECO:0000256" key="4">
    <source>
        <dbReference type="ARBA" id="ARBA00022691"/>
    </source>
</evidence>
<dbReference type="EMBL" id="ARYC01020660">
    <property type="protein sequence ID" value="KEJ82436.1"/>
    <property type="molecule type" value="Genomic_DNA"/>
</dbReference>
<dbReference type="GO" id="GO:0001734">
    <property type="term" value="F:mRNA m(6)A methyltransferase activity"/>
    <property type="evidence" value="ECO:0007669"/>
    <property type="project" value="UniProtKB-EC"/>
</dbReference>
<dbReference type="AlphaFoldDB" id="A0A073HYZ4"/>
<dbReference type="InterPro" id="IPR002052">
    <property type="entry name" value="DNA_methylase_N6_adenine_CS"/>
</dbReference>
<dbReference type="Proteomes" id="UP000053232">
    <property type="component" value="Unassembled WGS sequence"/>
</dbReference>
<dbReference type="EC" id="2.1.1.348" evidence="1"/>